<dbReference type="AlphaFoldDB" id="A0A5B9QX52"/>
<evidence type="ECO:0000313" key="9">
    <source>
        <dbReference type="EMBL" id="QEG42380.1"/>
    </source>
</evidence>
<keyword evidence="10" id="KW-1185">Reference proteome</keyword>
<evidence type="ECO:0000313" key="10">
    <source>
        <dbReference type="Proteomes" id="UP000325286"/>
    </source>
</evidence>
<dbReference type="PANTHER" id="PTHR13615:SF3">
    <property type="entry name" value="GLYCOSYLTRANSFERASE-LIKE DOMAIN-CONTAINING PROTEIN 1"/>
    <property type="match status" value="1"/>
</dbReference>
<dbReference type="GO" id="GO:0016438">
    <property type="term" value="F:tRNA-queuosine(34) beta-mannosyltransferase activity"/>
    <property type="evidence" value="ECO:0007669"/>
    <property type="project" value="UniProtKB-EC"/>
</dbReference>
<dbReference type="KEGG" id="rul:UC8_44150"/>
<organism evidence="9 10">
    <name type="scientific">Roseimaritima ulvae</name>
    <dbReference type="NCBI Taxonomy" id="980254"/>
    <lineage>
        <taxon>Bacteria</taxon>
        <taxon>Pseudomonadati</taxon>
        <taxon>Planctomycetota</taxon>
        <taxon>Planctomycetia</taxon>
        <taxon>Pirellulales</taxon>
        <taxon>Pirellulaceae</taxon>
        <taxon>Roseimaritima</taxon>
    </lineage>
</organism>
<feature type="domain" description="Glycosyl transferase family 1" evidence="7">
    <location>
        <begin position="171"/>
        <end position="328"/>
    </location>
</feature>
<evidence type="ECO:0000259" key="8">
    <source>
        <dbReference type="Pfam" id="PF12038"/>
    </source>
</evidence>
<keyword evidence="2" id="KW-0328">Glycosyltransferase</keyword>
<reference evidence="9 10" key="1">
    <citation type="submission" date="2019-08" db="EMBL/GenBank/DDBJ databases">
        <title>Deep-cultivation of Planctomycetes and their phenomic and genomic characterization uncovers novel biology.</title>
        <authorList>
            <person name="Wiegand S."/>
            <person name="Jogler M."/>
            <person name="Boedeker C."/>
            <person name="Pinto D."/>
            <person name="Vollmers J."/>
            <person name="Rivas-Marin E."/>
            <person name="Kohn T."/>
            <person name="Peeters S.H."/>
            <person name="Heuer A."/>
            <person name="Rast P."/>
            <person name="Oberbeckmann S."/>
            <person name="Bunk B."/>
            <person name="Jeske O."/>
            <person name="Meyerdierks A."/>
            <person name="Storesund J.E."/>
            <person name="Kallscheuer N."/>
            <person name="Luecker S."/>
            <person name="Lage O.M."/>
            <person name="Pohl T."/>
            <person name="Merkel B.J."/>
            <person name="Hornburger P."/>
            <person name="Mueller R.-W."/>
            <person name="Bruemmer F."/>
            <person name="Labrenz M."/>
            <person name="Spormann A.M."/>
            <person name="Op den Camp H."/>
            <person name="Overmann J."/>
            <person name="Amann R."/>
            <person name="Jetten M.S.M."/>
            <person name="Mascher T."/>
            <person name="Medema M.H."/>
            <person name="Devos D.P."/>
            <person name="Kaster A.-K."/>
            <person name="Ovreas L."/>
            <person name="Rohde M."/>
            <person name="Galperin M.Y."/>
            <person name="Jogler C."/>
        </authorList>
    </citation>
    <scope>NUCLEOTIDE SEQUENCE [LARGE SCALE GENOMIC DNA]</scope>
    <source>
        <strain evidence="9 10">UC8</strain>
    </source>
</reference>
<dbReference type="SUPFAM" id="SSF53756">
    <property type="entry name" value="UDP-Glycosyltransferase/glycogen phosphorylase"/>
    <property type="match status" value="1"/>
</dbReference>
<gene>
    <name evidence="9" type="ORF">UC8_44150</name>
</gene>
<evidence type="ECO:0000256" key="4">
    <source>
        <dbReference type="ARBA" id="ARBA00044517"/>
    </source>
</evidence>
<evidence type="ECO:0000256" key="6">
    <source>
        <dbReference type="ARBA" id="ARBA00048439"/>
    </source>
</evidence>
<dbReference type="CDD" id="cd03801">
    <property type="entry name" value="GT4_PimA-like"/>
    <property type="match status" value="1"/>
</dbReference>
<dbReference type="InterPro" id="IPR001296">
    <property type="entry name" value="Glyco_trans_1"/>
</dbReference>
<evidence type="ECO:0000256" key="3">
    <source>
        <dbReference type="ARBA" id="ARBA00022679"/>
    </source>
</evidence>
<feature type="domain" description="tRNA-queuosine alpha-mannosyltransferase N-terminal" evidence="8">
    <location>
        <begin position="1"/>
        <end position="135"/>
    </location>
</feature>
<protein>
    <recommendedName>
        <fullName evidence="5">tRNA-queuosine alpha-mannosyltransferase</fullName>
        <ecNumber evidence="4">2.4.1.110</ecNumber>
    </recommendedName>
</protein>
<dbReference type="Pfam" id="PF00534">
    <property type="entry name" value="Glycos_transf_1"/>
    <property type="match status" value="1"/>
</dbReference>
<evidence type="ECO:0000259" key="7">
    <source>
        <dbReference type="Pfam" id="PF00534"/>
    </source>
</evidence>
<evidence type="ECO:0000256" key="5">
    <source>
        <dbReference type="ARBA" id="ARBA00044539"/>
    </source>
</evidence>
<comment type="similarity">
    <text evidence="1">Belongs to the glycosyltransferase group 1 family. Glycosyltransferase 4 subfamily.</text>
</comment>
<evidence type="ECO:0000256" key="1">
    <source>
        <dbReference type="ARBA" id="ARBA00009481"/>
    </source>
</evidence>
<proteinExistence type="inferred from homology"/>
<name>A0A5B9QX52_9BACT</name>
<dbReference type="Gene3D" id="3.40.50.2000">
    <property type="entry name" value="Glycogen Phosphorylase B"/>
    <property type="match status" value="2"/>
</dbReference>
<dbReference type="PANTHER" id="PTHR13615">
    <property type="entry name" value="GLYCOSYLTRANSFERASE-LIKE 1"/>
    <property type="match status" value="1"/>
</dbReference>
<sequence>MRHAALTMARQVQQQAEAPLQTPDQMDLVFASDMLDLPSWKGFVGLPWAQLPTVLYFHENQWTYPLSPGQPLDLHYGYTNFLSAAVADAVWFNSNYHRQTFLAAAHARLSQMPDCTHVEELAEIEARSHVVYPGITPRIPPHSRTRQSLDASPNGPKSGDFGYGRFDGNATPLTIGWVSRWEHDKRPEVFAEAIERLCAEQRDFRLILLGESFRKVPECYQRLLDVAGDRVLHSGYAESREAYWQHLDQMDVVVSSASHEFFGIAIAEAATAGVVPIVPHDLAYPELYDGEPPAAIFYDGQEAELVTALRRCIDDPASLADLRTEAQRRAARLNWTQQTQVFDDQCEAVVAWAPGP</sequence>
<dbReference type="InterPro" id="IPR051862">
    <property type="entry name" value="GT-like_domain_containing_1"/>
</dbReference>
<evidence type="ECO:0000256" key="2">
    <source>
        <dbReference type="ARBA" id="ARBA00022676"/>
    </source>
</evidence>
<dbReference type="Proteomes" id="UP000325286">
    <property type="component" value="Chromosome"/>
</dbReference>
<keyword evidence="3 9" id="KW-0808">Transferase</keyword>
<dbReference type="EC" id="2.4.1.110" evidence="4"/>
<accession>A0A5B9QX52</accession>
<comment type="catalytic activity">
    <reaction evidence="6">
        <text>queuosine(34) in tRNA(Asp) + GDP-alpha-D-mannose = O-4''-alpha-D-mannosylqueuosine(34) in tRNA(Asp) + GDP + H(+)</text>
        <dbReference type="Rhea" id="RHEA:12885"/>
        <dbReference type="Rhea" id="RHEA-COMP:18572"/>
        <dbReference type="Rhea" id="RHEA-COMP:18581"/>
        <dbReference type="ChEBI" id="CHEBI:15378"/>
        <dbReference type="ChEBI" id="CHEBI:57527"/>
        <dbReference type="ChEBI" id="CHEBI:58189"/>
        <dbReference type="ChEBI" id="CHEBI:194431"/>
        <dbReference type="ChEBI" id="CHEBI:194442"/>
        <dbReference type="EC" id="2.4.1.110"/>
    </reaction>
    <physiologicalReaction direction="left-to-right" evidence="6">
        <dbReference type="Rhea" id="RHEA:12886"/>
    </physiologicalReaction>
</comment>
<dbReference type="InterPro" id="IPR022701">
    <property type="entry name" value="QTMAN_N"/>
</dbReference>
<dbReference type="Pfam" id="PF12038">
    <property type="entry name" value="QTMAN_N"/>
    <property type="match status" value="1"/>
</dbReference>
<dbReference type="EMBL" id="CP042914">
    <property type="protein sequence ID" value="QEG42380.1"/>
    <property type="molecule type" value="Genomic_DNA"/>
</dbReference>